<name>A0A3G9I2M1_AERCA</name>
<reference evidence="3" key="2">
    <citation type="submission" date="2023-04" db="EMBL/GenBank/DDBJ databases">
        <title>Whole Genome Sequence of Multi-drug resistant Aeromonas caviae as a gut pathogen in newborn.</title>
        <authorList>
            <person name="Jadhav S.V."/>
            <person name="Saroj S.D."/>
            <person name="Saha U.B."/>
            <person name="Sen S."/>
            <person name="Kher A."/>
        </authorList>
    </citation>
    <scope>NUCLEOTIDE SEQUENCE</scope>
    <source>
        <strain evidence="3">SVJ23</strain>
    </source>
</reference>
<dbReference type="InterPro" id="IPR007136">
    <property type="entry name" value="DUF347"/>
</dbReference>
<dbReference type="EMBL" id="CP110176">
    <property type="protein sequence ID" value="WGC86039.1"/>
    <property type="molecule type" value="Genomic_DNA"/>
</dbReference>
<feature type="transmembrane region" description="Helical" evidence="1">
    <location>
        <begin position="48"/>
        <end position="69"/>
    </location>
</feature>
<evidence type="ECO:0000313" key="4">
    <source>
        <dbReference type="Proteomes" id="UP001161704"/>
    </source>
</evidence>
<feature type="transmembrane region" description="Helical" evidence="1">
    <location>
        <begin position="172"/>
        <end position="203"/>
    </location>
</feature>
<keyword evidence="1" id="KW-1133">Transmembrane helix</keyword>
<evidence type="ECO:0000313" key="2">
    <source>
        <dbReference type="EMBL" id="MDH1508058.1"/>
    </source>
</evidence>
<protein>
    <recommendedName>
        <fullName evidence="5">Membrane-anchored protein</fullName>
    </recommendedName>
</protein>
<reference evidence="2" key="1">
    <citation type="submission" date="2022-09" db="EMBL/GenBank/DDBJ databases">
        <title>Intensive care unit water sources are persistently colonized with multi-drug resistant bacteria and are the site of extensive horizontal gene transfer of antibiotic resistance genes.</title>
        <authorList>
            <person name="Diorio-Toth L."/>
        </authorList>
    </citation>
    <scope>NUCLEOTIDE SEQUENCE</scope>
    <source>
        <strain evidence="2">GD03710</strain>
    </source>
</reference>
<feature type="transmembrane region" description="Helical" evidence="1">
    <location>
        <begin position="75"/>
        <end position="92"/>
    </location>
</feature>
<dbReference type="RefSeq" id="WP_113721949.1">
    <property type="nucleotide sequence ID" value="NZ_AP019195.1"/>
</dbReference>
<sequence>MNNINVSAKGLFNKVPEVTMAFWIIKMMSTTVGETAADYLIFNMRLGLTVTSIIMGGILVITLVMQLHSNKYVPWKYWLAVVLVSIFGTLVTDNLTDQVGVPLEVSTIVFTIILLATFWLWHSQEKTLSIQSIDTPKRELFYWSAILVTFALGTAAGDWVSEGMDIGYMNSVFLFGGLIFIIYTAYLILKTNVVLTFWIIYVLTRPLGASIGDLLSQSEKNGGFGFGVTSTSIVFFVFIFVLVLYQSYKVYISNKMNQNSL</sequence>
<keyword evidence="1" id="KW-0812">Transmembrane</keyword>
<evidence type="ECO:0008006" key="5">
    <source>
        <dbReference type="Google" id="ProtNLM"/>
    </source>
</evidence>
<dbReference type="Proteomes" id="UP001163285">
    <property type="component" value="Chromosome"/>
</dbReference>
<dbReference type="EMBL" id="JAOCIZ010000231">
    <property type="protein sequence ID" value="MDH1508058.1"/>
    <property type="molecule type" value="Genomic_DNA"/>
</dbReference>
<dbReference type="Proteomes" id="UP001161704">
    <property type="component" value="Unassembled WGS sequence"/>
</dbReference>
<keyword evidence="1" id="KW-0472">Membrane</keyword>
<dbReference type="AlphaFoldDB" id="A0A3G9I2M1"/>
<evidence type="ECO:0000256" key="1">
    <source>
        <dbReference type="SAM" id="Phobius"/>
    </source>
</evidence>
<gene>
    <name evidence="2" type="ORF">N5I20_23785</name>
    <name evidence="3" type="ORF">OJY61_22375</name>
</gene>
<evidence type="ECO:0000313" key="3">
    <source>
        <dbReference type="EMBL" id="WGC86039.1"/>
    </source>
</evidence>
<accession>A0A3G9I2M1</accession>
<feature type="transmembrane region" description="Helical" evidence="1">
    <location>
        <begin position="223"/>
        <end position="245"/>
    </location>
</feature>
<organism evidence="2 4">
    <name type="scientific">Aeromonas caviae</name>
    <name type="common">Aeromonas punctata</name>
    <dbReference type="NCBI Taxonomy" id="648"/>
    <lineage>
        <taxon>Bacteria</taxon>
        <taxon>Pseudomonadati</taxon>
        <taxon>Pseudomonadota</taxon>
        <taxon>Gammaproteobacteria</taxon>
        <taxon>Aeromonadales</taxon>
        <taxon>Aeromonadaceae</taxon>
        <taxon>Aeromonas</taxon>
    </lineage>
</organism>
<dbReference type="Pfam" id="PF03988">
    <property type="entry name" value="DUF347"/>
    <property type="match status" value="4"/>
</dbReference>
<proteinExistence type="predicted"/>
<feature type="transmembrane region" description="Helical" evidence="1">
    <location>
        <begin position="141"/>
        <end position="160"/>
    </location>
</feature>
<feature type="transmembrane region" description="Helical" evidence="1">
    <location>
        <begin position="99"/>
        <end position="121"/>
    </location>
</feature>